<gene>
    <name evidence="1" type="ORF">RF007C_10110</name>
</gene>
<sequence>MKRISCRGKKKEKNFRFFQVPKMRSSTAS</sequence>
<dbReference type="EMBL" id="ATAX01000026">
    <property type="protein sequence ID" value="EWM53316.1"/>
    <property type="molecule type" value="Genomic_DNA"/>
</dbReference>
<organism evidence="1 2">
    <name type="scientific">Ruminococcus flavefaciens 007c</name>
    <dbReference type="NCBI Taxonomy" id="1341157"/>
    <lineage>
        <taxon>Bacteria</taxon>
        <taxon>Bacillati</taxon>
        <taxon>Bacillota</taxon>
        <taxon>Clostridia</taxon>
        <taxon>Eubacteriales</taxon>
        <taxon>Oscillospiraceae</taxon>
        <taxon>Ruminococcus</taxon>
    </lineage>
</organism>
<evidence type="ECO:0000313" key="2">
    <source>
        <dbReference type="Proteomes" id="UP000019365"/>
    </source>
</evidence>
<protein>
    <submittedName>
        <fullName evidence="1">Uncharacterized protein</fullName>
    </submittedName>
</protein>
<name>W7UDU5_RUMFL</name>
<reference evidence="1 2" key="1">
    <citation type="journal article" date="2014" name="PLoS ONE">
        <title>Rumen cellulosomics: divergent fiber-degrading strategies revealed by comparative genome-wide analysis of six ruminococcal strains.</title>
        <authorList>
            <person name="Dassa B."/>
            <person name="Borovok I."/>
            <person name="Ruimy-Israeli V."/>
            <person name="Lamed R."/>
            <person name="Flint H.J."/>
            <person name="Duncan S.H."/>
            <person name="Henrissat B."/>
            <person name="Coutinho P."/>
            <person name="Morrison M."/>
            <person name="Mosoni P."/>
            <person name="Yeoman C.J."/>
            <person name="White B.A."/>
            <person name="Bayer E.A."/>
        </authorList>
    </citation>
    <scope>NUCLEOTIDE SEQUENCE [LARGE SCALE GENOMIC DNA]</scope>
    <source>
        <strain evidence="1 2">007c</strain>
    </source>
</reference>
<evidence type="ECO:0000313" key="1">
    <source>
        <dbReference type="EMBL" id="EWM53316.1"/>
    </source>
</evidence>
<proteinExistence type="predicted"/>
<keyword evidence="2" id="KW-1185">Reference proteome</keyword>
<comment type="caution">
    <text evidence="1">The sequence shown here is derived from an EMBL/GenBank/DDBJ whole genome shotgun (WGS) entry which is preliminary data.</text>
</comment>
<dbReference type="AlphaFoldDB" id="W7UDU5"/>
<dbReference type="Proteomes" id="UP000019365">
    <property type="component" value="Unassembled WGS sequence"/>
</dbReference>
<accession>W7UDU5</accession>